<dbReference type="PANTHER" id="PTHR37809">
    <property type="entry name" value="RIBOSOMAL PROTEIN S12 METHYLTHIOTRANSFERASE ACCESSORY FACTOR YCAO"/>
    <property type="match status" value="1"/>
</dbReference>
<dbReference type="PROSITE" id="PS51664">
    <property type="entry name" value="YCAO"/>
    <property type="match status" value="1"/>
</dbReference>
<dbReference type="InterPro" id="IPR003776">
    <property type="entry name" value="YcaO-like_dom"/>
</dbReference>
<dbReference type="AlphaFoldDB" id="A0A0P9UW99"/>
<evidence type="ECO:0000313" key="3">
    <source>
        <dbReference type="Proteomes" id="UP000050490"/>
    </source>
</evidence>
<name>A0A0P9UW99_PSEA0</name>
<proteinExistence type="predicted"/>
<dbReference type="Gene3D" id="3.30.1330.230">
    <property type="match status" value="1"/>
</dbReference>
<gene>
    <name evidence="2" type="ORF">ALO70_102053</name>
</gene>
<reference evidence="2 3" key="1">
    <citation type="submission" date="2015-09" db="EMBL/GenBank/DDBJ databases">
        <title>Genome announcement of multiple Pseudomonas syringae strains.</title>
        <authorList>
            <person name="Thakur S."/>
            <person name="Wang P.W."/>
            <person name="Gong Y."/>
            <person name="Weir B.S."/>
            <person name="Guttman D.S."/>
        </authorList>
    </citation>
    <scope>NUCLEOTIDE SEQUENCE [LARGE SCALE GENOMIC DNA]</scope>
    <source>
        <strain evidence="2 3">ICMP4455</strain>
    </source>
</reference>
<comment type="caution">
    <text evidence="2">The sequence shown here is derived from an EMBL/GenBank/DDBJ whole genome shotgun (WGS) entry which is preliminary data.</text>
</comment>
<dbReference type="EMBL" id="LJQI01000188">
    <property type="protein sequence ID" value="KPX29893.1"/>
    <property type="molecule type" value="Genomic_DNA"/>
</dbReference>
<sequence length="493" mass="56198">MEILGFWGNRISHWSMQCSLNVRSLNIARAAIGLRSWRPGQCIKQLISMPRRLVCAAEFGRDSLTSRWPKLSVLICGTWLRWLYNSLAMRITKMINITQPSGSNWPSNFMLTPQIARGLPALAQAFDHHRVAPTSAVGTPREAICGTVGEFMERRHFYNEVVPEQRRTISEMMPPDAADAYIAALRQTAQVALRPSIASHQFSCNEVFNLFSHSPCYAPTVFISLSNYNLQSDQGYLPNRDTTGCAVHLRLESAIDGAIKELIERQCLLRYWMTKQVKQEIVITDELEGLNQDTRVLIQKLRKTGSLKLYEITIPGFPGYAVMSLYGADDEALTVQYCTGLSYGFSATSAIDKSIVELWQSFAFLHYFKVGGYDINDIDDSYHRHFWECNKRATFTLMTEEEPLHEIFMPDFLAQPEIIRSDLERHLLTITKNIFFYAKSESLNGALVWFVRVFSPDFFIHMDCSSPLNHKNSIAAEFPVVYADRSTHMVPFP</sequence>
<dbReference type="Pfam" id="PF02624">
    <property type="entry name" value="YcaO"/>
    <property type="match status" value="1"/>
</dbReference>
<accession>A0A0P9UW99</accession>
<dbReference type="PANTHER" id="PTHR37809:SF1">
    <property type="entry name" value="RIBOSOMAL PROTEIN S12 METHYLTHIOTRANSFERASE ACCESSORY FACTOR YCAO"/>
    <property type="match status" value="1"/>
</dbReference>
<evidence type="ECO:0000259" key="1">
    <source>
        <dbReference type="PROSITE" id="PS51664"/>
    </source>
</evidence>
<feature type="domain" description="YcaO" evidence="1">
    <location>
        <begin position="135"/>
        <end position="493"/>
    </location>
</feature>
<dbReference type="PATRIC" id="fig|129137.4.peg.3618"/>
<organism evidence="2 3">
    <name type="scientific">Pseudomonas amygdali pv. eriobotryae</name>
    <dbReference type="NCBI Taxonomy" id="129137"/>
    <lineage>
        <taxon>Bacteria</taxon>
        <taxon>Pseudomonadati</taxon>
        <taxon>Pseudomonadota</taxon>
        <taxon>Gammaproteobacteria</taxon>
        <taxon>Pseudomonadales</taxon>
        <taxon>Pseudomonadaceae</taxon>
        <taxon>Pseudomonas</taxon>
        <taxon>Pseudomonas amygdali</taxon>
    </lineage>
</organism>
<protein>
    <submittedName>
        <fullName evidence="2">Putative Microcin b17 processing protein mcbd</fullName>
    </submittedName>
</protein>
<dbReference type="Proteomes" id="UP000050490">
    <property type="component" value="Unassembled WGS sequence"/>
</dbReference>
<evidence type="ECO:0000313" key="2">
    <source>
        <dbReference type="EMBL" id="KPX29893.1"/>
    </source>
</evidence>